<dbReference type="InterPro" id="IPR000537">
    <property type="entry name" value="UbiA_prenyltransferase"/>
</dbReference>
<proteinExistence type="inferred from homology"/>
<reference evidence="10 11" key="1">
    <citation type="submission" date="2019-09" db="EMBL/GenBank/DDBJ databases">
        <title>Genomes of Cryomorphaceae.</title>
        <authorList>
            <person name="Bowman J.P."/>
        </authorList>
    </citation>
    <scope>NUCLEOTIDE SEQUENCE [LARGE SCALE GENOMIC DNA]</scope>
    <source>
        <strain evidence="10 11">KCTC 52047</strain>
    </source>
</reference>
<dbReference type="PIRSF" id="PIRSF005355">
    <property type="entry name" value="UBIAD1"/>
    <property type="match status" value="1"/>
</dbReference>
<evidence type="ECO:0000256" key="4">
    <source>
        <dbReference type="ARBA" id="ARBA00022679"/>
    </source>
</evidence>
<dbReference type="Pfam" id="PF01040">
    <property type="entry name" value="UbiA"/>
    <property type="match status" value="1"/>
</dbReference>
<evidence type="ECO:0000256" key="6">
    <source>
        <dbReference type="ARBA" id="ARBA00022989"/>
    </source>
</evidence>
<feature type="transmembrane region" description="Helical" evidence="8">
    <location>
        <begin position="12"/>
        <end position="32"/>
    </location>
</feature>
<dbReference type="UniPathway" id="UPA00079">
    <property type="reaction ID" value="UER00168"/>
</dbReference>
<sequence length="301" mass="32826">MATIQNWISTFRLRTLPLALSVIILGSLLAYANGFKNYVVTLLAVLTTLFLQILSNVANDYGDGVKGTDNEERIGPQRAVQSGAIGQSAMKMAVVILSLLAFLSGISLILYAIPSSELLKAAVFLVLGLLSIWAAIKYTVGKSAYGYRGMGDLFVFLFFGLVGVCGTFYLHANELPLDVFLPASAIGFLSTGVLNLNNMRDFNSDKNAGKNTLVVNIGLRNAKKYHTFLLTGALILSIVYVFLNGGIEWTNYLFLLVSPLVIFNLKKVFQIKDPKQLDPLLKQLAITTLLYSILFGIGQLL</sequence>
<dbReference type="GO" id="GO:0009234">
    <property type="term" value="P:menaquinone biosynthetic process"/>
    <property type="evidence" value="ECO:0007669"/>
    <property type="project" value="UniProtKB-UniRule"/>
</dbReference>
<evidence type="ECO:0000256" key="8">
    <source>
        <dbReference type="HAMAP-Rule" id="MF_01937"/>
    </source>
</evidence>
<dbReference type="InterPro" id="IPR044878">
    <property type="entry name" value="UbiA_sf"/>
</dbReference>
<keyword evidence="3 8" id="KW-1003">Cell membrane</keyword>
<dbReference type="CDD" id="cd13962">
    <property type="entry name" value="PT_UbiA_UBIAD1"/>
    <property type="match status" value="1"/>
</dbReference>
<comment type="function">
    <text evidence="8">Conversion of 1,4-dihydroxy-2-naphthoate (DHNA) to demethylmenaquinone (DMK).</text>
</comment>
<keyword evidence="4 8" id="KW-0808">Transferase</keyword>
<keyword evidence="7 8" id="KW-0472">Membrane</keyword>
<dbReference type="PANTHER" id="PTHR13929">
    <property type="entry name" value="1,4-DIHYDROXY-2-NAPHTHOATE OCTAPRENYLTRANSFERASE"/>
    <property type="match status" value="1"/>
</dbReference>
<dbReference type="InterPro" id="IPR026046">
    <property type="entry name" value="UBIAD1"/>
</dbReference>
<dbReference type="GO" id="GO:0042371">
    <property type="term" value="P:vitamin K biosynthetic process"/>
    <property type="evidence" value="ECO:0007669"/>
    <property type="project" value="TreeGrafter"/>
</dbReference>
<feature type="transmembrane region" description="Helical" evidence="8">
    <location>
        <begin position="152"/>
        <end position="171"/>
    </location>
</feature>
<protein>
    <recommendedName>
        <fullName evidence="8 9">1,4-dihydroxy-2-naphthoate octaprenyltransferase</fullName>
        <shortName evidence="8">DHNA-octaprenyltransferase</shortName>
        <ecNumber evidence="8 9">2.5.1.74</ecNumber>
    </recommendedName>
</protein>
<name>A0A6N6M4L1_9FLAO</name>
<organism evidence="10 11">
    <name type="scientific">Salibacter halophilus</name>
    <dbReference type="NCBI Taxonomy" id="1803916"/>
    <lineage>
        <taxon>Bacteria</taxon>
        <taxon>Pseudomonadati</taxon>
        <taxon>Bacteroidota</taxon>
        <taxon>Flavobacteriia</taxon>
        <taxon>Flavobacteriales</taxon>
        <taxon>Salibacteraceae</taxon>
        <taxon>Salibacter</taxon>
    </lineage>
</organism>
<dbReference type="NCBIfam" id="TIGR00751">
    <property type="entry name" value="menA"/>
    <property type="match status" value="1"/>
</dbReference>
<feature type="transmembrane region" description="Helical" evidence="8">
    <location>
        <begin position="177"/>
        <end position="196"/>
    </location>
</feature>
<dbReference type="PANTHER" id="PTHR13929:SF0">
    <property type="entry name" value="UBIA PRENYLTRANSFERASE DOMAIN-CONTAINING PROTEIN 1"/>
    <property type="match status" value="1"/>
</dbReference>
<dbReference type="RefSeq" id="WP_151167555.1">
    <property type="nucleotide sequence ID" value="NZ_WACR01000005.1"/>
</dbReference>
<keyword evidence="5 8" id="KW-0812">Transmembrane</keyword>
<evidence type="ECO:0000256" key="9">
    <source>
        <dbReference type="NCBIfam" id="TIGR00751"/>
    </source>
</evidence>
<evidence type="ECO:0000256" key="3">
    <source>
        <dbReference type="ARBA" id="ARBA00022475"/>
    </source>
</evidence>
<gene>
    <name evidence="8" type="primary">menA</name>
    <name evidence="10" type="ORF">F3059_06830</name>
</gene>
<evidence type="ECO:0000256" key="1">
    <source>
        <dbReference type="ARBA" id="ARBA00004141"/>
    </source>
</evidence>
<evidence type="ECO:0000313" key="10">
    <source>
        <dbReference type="EMBL" id="KAB1064411.1"/>
    </source>
</evidence>
<evidence type="ECO:0000313" key="11">
    <source>
        <dbReference type="Proteomes" id="UP000435357"/>
    </source>
</evidence>
<dbReference type="EC" id="2.5.1.74" evidence="8 9"/>
<dbReference type="Gene3D" id="1.10.357.140">
    <property type="entry name" value="UbiA prenyltransferase"/>
    <property type="match status" value="1"/>
</dbReference>
<feature type="transmembrane region" description="Helical" evidence="8">
    <location>
        <begin position="225"/>
        <end position="243"/>
    </location>
</feature>
<dbReference type="OrthoDB" id="9767568at2"/>
<feature type="transmembrane region" description="Helical" evidence="8">
    <location>
        <begin position="92"/>
        <end position="113"/>
    </location>
</feature>
<dbReference type="Proteomes" id="UP000435357">
    <property type="component" value="Unassembled WGS sequence"/>
</dbReference>
<keyword evidence="6 8" id="KW-1133">Transmembrane helix</keyword>
<keyword evidence="11" id="KW-1185">Reference proteome</keyword>
<dbReference type="GO" id="GO:0005886">
    <property type="term" value="C:plasma membrane"/>
    <property type="evidence" value="ECO:0007669"/>
    <property type="project" value="UniProtKB-SubCell"/>
</dbReference>
<comment type="similarity">
    <text evidence="8">Belongs to the MenA family. Type 1 subfamily.</text>
</comment>
<comment type="subcellular location">
    <subcellularLocation>
        <location evidence="8">Cell membrane</location>
        <topology evidence="8">Multi-pass membrane protein</topology>
    </subcellularLocation>
    <subcellularLocation>
        <location evidence="1">Membrane</location>
        <topology evidence="1">Multi-pass membrane protein</topology>
    </subcellularLocation>
</comment>
<comment type="caution">
    <text evidence="10">The sequence shown here is derived from an EMBL/GenBank/DDBJ whole genome shotgun (WGS) entry which is preliminary data.</text>
</comment>
<feature type="transmembrane region" description="Helical" evidence="8">
    <location>
        <begin position="38"/>
        <end position="58"/>
    </location>
</feature>
<dbReference type="NCBIfam" id="NF004750">
    <property type="entry name" value="PRK06080.1-2"/>
    <property type="match status" value="1"/>
</dbReference>
<dbReference type="EMBL" id="WACR01000005">
    <property type="protein sequence ID" value="KAB1064411.1"/>
    <property type="molecule type" value="Genomic_DNA"/>
</dbReference>
<evidence type="ECO:0000256" key="5">
    <source>
        <dbReference type="ARBA" id="ARBA00022692"/>
    </source>
</evidence>
<comment type="catalytic activity">
    <reaction evidence="8">
        <text>an all-trans-polyprenyl diphosphate + 1,4-dihydroxy-2-naphthoate + H(+) = a 2-demethylmenaquinol + CO2 + diphosphate</text>
        <dbReference type="Rhea" id="RHEA:26478"/>
        <dbReference type="Rhea" id="RHEA-COMP:9563"/>
        <dbReference type="Rhea" id="RHEA-COMP:9564"/>
        <dbReference type="ChEBI" id="CHEBI:11173"/>
        <dbReference type="ChEBI" id="CHEBI:15378"/>
        <dbReference type="ChEBI" id="CHEBI:16526"/>
        <dbReference type="ChEBI" id="CHEBI:33019"/>
        <dbReference type="ChEBI" id="CHEBI:55437"/>
        <dbReference type="ChEBI" id="CHEBI:58914"/>
        <dbReference type="EC" id="2.5.1.74"/>
    </reaction>
</comment>
<comment type="pathway">
    <text evidence="8">Quinol/quinone metabolism; menaquinone biosynthesis; menaquinol from 1,4-dihydroxy-2-naphthoate: step 1/2.</text>
</comment>
<keyword evidence="2 8" id="KW-0474">Menaquinone biosynthesis</keyword>
<evidence type="ECO:0000256" key="7">
    <source>
        <dbReference type="ARBA" id="ARBA00023136"/>
    </source>
</evidence>
<dbReference type="InterPro" id="IPR004657">
    <property type="entry name" value="MenA"/>
</dbReference>
<dbReference type="GO" id="GO:0046428">
    <property type="term" value="F:1,4-dihydroxy-2-naphthoate polyprenyltransferase activity"/>
    <property type="evidence" value="ECO:0007669"/>
    <property type="project" value="UniProtKB-UniRule"/>
</dbReference>
<dbReference type="AlphaFoldDB" id="A0A6N6M4L1"/>
<accession>A0A6N6M4L1</accession>
<feature type="transmembrane region" description="Helical" evidence="8">
    <location>
        <begin position="119"/>
        <end position="140"/>
    </location>
</feature>
<dbReference type="HAMAP" id="MF_01937">
    <property type="entry name" value="MenA_1"/>
    <property type="match status" value="1"/>
</dbReference>
<evidence type="ECO:0000256" key="2">
    <source>
        <dbReference type="ARBA" id="ARBA00022428"/>
    </source>
</evidence>